<dbReference type="CDD" id="cd00082">
    <property type="entry name" value="HisKA"/>
    <property type="match status" value="1"/>
</dbReference>
<feature type="domain" description="Histidine kinase" evidence="9">
    <location>
        <begin position="128"/>
        <end position="343"/>
    </location>
</feature>
<evidence type="ECO:0000256" key="5">
    <source>
        <dbReference type="ARBA" id="ARBA00022777"/>
    </source>
</evidence>
<dbReference type="InterPro" id="IPR003594">
    <property type="entry name" value="HATPase_dom"/>
</dbReference>
<gene>
    <name evidence="10" type="ORF">CLV25_10513</name>
</gene>
<name>A0A4R2ENG1_9BACT</name>
<dbReference type="InterPro" id="IPR005467">
    <property type="entry name" value="His_kinase_dom"/>
</dbReference>
<feature type="coiled-coil region" evidence="6">
    <location>
        <begin position="91"/>
        <end position="125"/>
    </location>
</feature>
<accession>A0A4R2ENG1</accession>
<dbReference type="PROSITE" id="PS50109">
    <property type="entry name" value="HIS_KIN"/>
    <property type="match status" value="1"/>
</dbReference>
<evidence type="ECO:0000259" key="9">
    <source>
        <dbReference type="PROSITE" id="PS50109"/>
    </source>
</evidence>
<keyword evidence="7" id="KW-0472">Membrane</keyword>
<proteinExistence type="predicted"/>
<evidence type="ECO:0000313" key="10">
    <source>
        <dbReference type="EMBL" id="TCN68812.1"/>
    </source>
</evidence>
<comment type="caution">
    <text evidence="10">The sequence shown here is derived from an EMBL/GenBank/DDBJ whole genome shotgun (WGS) entry which is preliminary data.</text>
</comment>
<dbReference type="EMBL" id="SLWB01000005">
    <property type="protein sequence ID" value="TCN68812.1"/>
    <property type="molecule type" value="Genomic_DNA"/>
</dbReference>
<keyword evidence="7" id="KW-1133">Transmembrane helix</keyword>
<evidence type="ECO:0000313" key="11">
    <source>
        <dbReference type="Proteomes" id="UP000294830"/>
    </source>
</evidence>
<dbReference type="EC" id="2.7.13.3" evidence="2"/>
<evidence type="ECO:0000256" key="7">
    <source>
        <dbReference type="SAM" id="Phobius"/>
    </source>
</evidence>
<dbReference type="InterPro" id="IPR004358">
    <property type="entry name" value="Sig_transdc_His_kin-like_C"/>
</dbReference>
<dbReference type="GO" id="GO:0000155">
    <property type="term" value="F:phosphorelay sensor kinase activity"/>
    <property type="evidence" value="ECO:0007669"/>
    <property type="project" value="InterPro"/>
</dbReference>
<dbReference type="Gene3D" id="3.30.565.10">
    <property type="entry name" value="Histidine kinase-like ATPase, C-terminal domain"/>
    <property type="match status" value="1"/>
</dbReference>
<keyword evidence="4" id="KW-0808">Transferase</keyword>
<dbReference type="RefSeq" id="WP_131838837.1">
    <property type="nucleotide sequence ID" value="NZ_SLWB01000005.1"/>
</dbReference>
<evidence type="ECO:0000256" key="8">
    <source>
        <dbReference type="SAM" id="SignalP"/>
    </source>
</evidence>
<dbReference type="SUPFAM" id="SSF47384">
    <property type="entry name" value="Homodimeric domain of signal transducing histidine kinase"/>
    <property type="match status" value="1"/>
</dbReference>
<dbReference type="InterPro" id="IPR036097">
    <property type="entry name" value="HisK_dim/P_sf"/>
</dbReference>
<evidence type="ECO:0000256" key="4">
    <source>
        <dbReference type="ARBA" id="ARBA00022679"/>
    </source>
</evidence>
<reference evidence="10 11" key="1">
    <citation type="submission" date="2019-03" db="EMBL/GenBank/DDBJ databases">
        <title>Genomic Encyclopedia of Archaeal and Bacterial Type Strains, Phase II (KMG-II): from individual species to whole genera.</title>
        <authorList>
            <person name="Goeker M."/>
        </authorList>
    </citation>
    <scope>NUCLEOTIDE SEQUENCE [LARGE SCALE GENOMIC DNA]</scope>
    <source>
        <strain evidence="10 11">RL-C</strain>
    </source>
</reference>
<dbReference type="FunFam" id="3.30.565.10:FF:000006">
    <property type="entry name" value="Sensor histidine kinase WalK"/>
    <property type="match status" value="1"/>
</dbReference>
<keyword evidence="3" id="KW-0597">Phosphoprotein</keyword>
<keyword evidence="7" id="KW-0812">Transmembrane</keyword>
<feature type="chain" id="PRO_5020448429" description="histidine kinase" evidence="8">
    <location>
        <begin position="20"/>
        <end position="343"/>
    </location>
</feature>
<keyword evidence="5 10" id="KW-0418">Kinase</keyword>
<evidence type="ECO:0000256" key="2">
    <source>
        <dbReference type="ARBA" id="ARBA00012438"/>
    </source>
</evidence>
<dbReference type="InterPro" id="IPR036890">
    <property type="entry name" value="HATPase_C_sf"/>
</dbReference>
<comment type="catalytic activity">
    <reaction evidence="1">
        <text>ATP + protein L-histidine = ADP + protein N-phospho-L-histidine.</text>
        <dbReference type="EC" id="2.7.13.3"/>
    </reaction>
</comment>
<dbReference type="PANTHER" id="PTHR43547:SF2">
    <property type="entry name" value="HYBRID SIGNAL TRANSDUCTION HISTIDINE KINASE C"/>
    <property type="match status" value="1"/>
</dbReference>
<organism evidence="10 11">
    <name type="scientific">Acetobacteroides hydrogenigenes</name>
    <dbReference type="NCBI Taxonomy" id="979970"/>
    <lineage>
        <taxon>Bacteria</taxon>
        <taxon>Pseudomonadati</taxon>
        <taxon>Bacteroidota</taxon>
        <taxon>Bacteroidia</taxon>
        <taxon>Bacteroidales</taxon>
        <taxon>Rikenellaceae</taxon>
        <taxon>Acetobacteroides</taxon>
    </lineage>
</organism>
<dbReference type="SMART" id="SM00387">
    <property type="entry name" value="HATPase_c"/>
    <property type="match status" value="1"/>
</dbReference>
<keyword evidence="11" id="KW-1185">Reference proteome</keyword>
<keyword evidence="6" id="KW-0175">Coiled coil</keyword>
<evidence type="ECO:0000256" key="3">
    <source>
        <dbReference type="ARBA" id="ARBA00022553"/>
    </source>
</evidence>
<dbReference type="PANTHER" id="PTHR43547">
    <property type="entry name" value="TWO-COMPONENT HISTIDINE KINASE"/>
    <property type="match status" value="1"/>
</dbReference>
<dbReference type="InterPro" id="IPR003661">
    <property type="entry name" value="HisK_dim/P_dom"/>
</dbReference>
<feature type="transmembrane region" description="Helical" evidence="7">
    <location>
        <begin position="71"/>
        <end position="88"/>
    </location>
</feature>
<dbReference type="OrthoDB" id="9781208at2"/>
<feature type="signal peptide" evidence="8">
    <location>
        <begin position="1"/>
        <end position="19"/>
    </location>
</feature>
<sequence length="343" mass="37895">MKKGIFLLLITFLSLSLSAENRKAPLLLSSTNHFILISQISNSTAQVINEQSKPTLANENSSNWNQVAKNAILLLALLLSGSLILVLLRTRREGKKTKKDLLAQIEQLKGEVESLRKSNKSKERMFSIVAHDLRGPLATLKNILDLRESRDLSKDEFDEILPLMSKEVSRSLELTEEILSWAKSQMSNNHICLTKVNLYQILEDQVSQFESAAKSKGIALMVQKVDGECVAIADINMLKTIVRNLLANAIKFCRNNDRITLSAQKNGKATLIKVSDTGIGMSPENLSKLFGTASITTKGTANEKGSGLGLTLCKDFVEKNNGKIWAESELGKGSTFYFTLPQL</sequence>
<dbReference type="Gene3D" id="1.10.287.130">
    <property type="match status" value="1"/>
</dbReference>
<dbReference type="Pfam" id="PF00512">
    <property type="entry name" value="HisKA"/>
    <property type="match status" value="1"/>
</dbReference>
<evidence type="ECO:0000256" key="6">
    <source>
        <dbReference type="SAM" id="Coils"/>
    </source>
</evidence>
<dbReference type="SMART" id="SM00388">
    <property type="entry name" value="HisKA"/>
    <property type="match status" value="1"/>
</dbReference>
<protein>
    <recommendedName>
        <fullName evidence="2">histidine kinase</fullName>
        <ecNumber evidence="2">2.7.13.3</ecNumber>
    </recommendedName>
</protein>
<dbReference type="Proteomes" id="UP000294830">
    <property type="component" value="Unassembled WGS sequence"/>
</dbReference>
<dbReference type="Pfam" id="PF02518">
    <property type="entry name" value="HATPase_c"/>
    <property type="match status" value="1"/>
</dbReference>
<dbReference type="PRINTS" id="PR00344">
    <property type="entry name" value="BCTRLSENSOR"/>
</dbReference>
<evidence type="ECO:0000256" key="1">
    <source>
        <dbReference type="ARBA" id="ARBA00000085"/>
    </source>
</evidence>
<dbReference type="AlphaFoldDB" id="A0A4R2ENG1"/>
<keyword evidence="8" id="KW-0732">Signal</keyword>
<dbReference type="SUPFAM" id="SSF55874">
    <property type="entry name" value="ATPase domain of HSP90 chaperone/DNA topoisomerase II/histidine kinase"/>
    <property type="match status" value="1"/>
</dbReference>